<dbReference type="InterPro" id="IPR015946">
    <property type="entry name" value="KH_dom-like_a/b"/>
</dbReference>
<dbReference type="InterPro" id="IPR027417">
    <property type="entry name" value="P-loop_NTPase"/>
</dbReference>
<comment type="similarity">
    <text evidence="1">Belongs to the TRAFAC class TrmE-Era-EngA-EngB-Septin-like GTPase superfamily. Era GTPase family.</text>
</comment>
<keyword evidence="4" id="KW-0342">GTP-binding</keyword>
<dbReference type="Pfam" id="PF01926">
    <property type="entry name" value="MMR_HSR1"/>
    <property type="match status" value="1"/>
</dbReference>
<accession>A0A094PV90</accession>
<dbReference type="CDD" id="cd04163">
    <property type="entry name" value="Era"/>
    <property type="match status" value="1"/>
</dbReference>
<evidence type="ECO:0000256" key="4">
    <source>
        <dbReference type="ARBA" id="ARBA00023134"/>
    </source>
</evidence>
<dbReference type="SUPFAM" id="SSF52540">
    <property type="entry name" value="P-loop containing nucleoside triphosphate hydrolases"/>
    <property type="match status" value="1"/>
</dbReference>
<dbReference type="PANTHER" id="PTHR42698:SF1">
    <property type="entry name" value="GTPASE ERA, MITOCHONDRIAL"/>
    <property type="match status" value="1"/>
</dbReference>
<evidence type="ECO:0000259" key="5">
    <source>
        <dbReference type="PROSITE" id="PS51713"/>
    </source>
</evidence>
<dbReference type="SMART" id="SM00382">
    <property type="entry name" value="AAA"/>
    <property type="match status" value="1"/>
</dbReference>
<dbReference type="HAMAP" id="MF_00367">
    <property type="entry name" value="GTPase_Era"/>
    <property type="match status" value="1"/>
</dbReference>
<evidence type="ECO:0000256" key="1">
    <source>
        <dbReference type="ARBA" id="ARBA00007921"/>
    </source>
</evidence>
<dbReference type="GO" id="GO:0005829">
    <property type="term" value="C:cytosol"/>
    <property type="evidence" value="ECO:0007669"/>
    <property type="project" value="TreeGrafter"/>
</dbReference>
<proteinExistence type="inferred from homology"/>
<dbReference type="InterPro" id="IPR030388">
    <property type="entry name" value="G_ERA_dom"/>
</dbReference>
<name>A0A094PV90_9ZZZZ</name>
<dbReference type="AlphaFoldDB" id="A0A094PV90"/>
<dbReference type="PROSITE" id="PS51713">
    <property type="entry name" value="G_ERA"/>
    <property type="match status" value="1"/>
</dbReference>
<dbReference type="InterPro" id="IPR004044">
    <property type="entry name" value="KH_dom_type_2"/>
</dbReference>
<dbReference type="NCBIfam" id="TIGR00436">
    <property type="entry name" value="era"/>
    <property type="match status" value="1"/>
</dbReference>
<dbReference type="PANTHER" id="PTHR42698">
    <property type="entry name" value="GTPASE ERA"/>
    <property type="match status" value="1"/>
</dbReference>
<dbReference type="InterPro" id="IPR003593">
    <property type="entry name" value="AAA+_ATPase"/>
</dbReference>
<dbReference type="Pfam" id="PF07650">
    <property type="entry name" value="KH_2"/>
    <property type="match status" value="1"/>
</dbReference>
<dbReference type="Gene3D" id="3.30.300.20">
    <property type="match status" value="1"/>
</dbReference>
<dbReference type="InterPro" id="IPR005225">
    <property type="entry name" value="Small_GTP-bd"/>
</dbReference>
<dbReference type="Gene3D" id="3.40.50.300">
    <property type="entry name" value="P-loop containing nucleotide triphosphate hydrolases"/>
    <property type="match status" value="1"/>
</dbReference>
<dbReference type="CDD" id="cd22534">
    <property type="entry name" value="KH-II_Era"/>
    <property type="match status" value="1"/>
</dbReference>
<dbReference type="InterPro" id="IPR009019">
    <property type="entry name" value="KH_sf_prok-type"/>
</dbReference>
<protein>
    <recommendedName>
        <fullName evidence="5">Era-type G domain-containing protein</fullName>
    </recommendedName>
</protein>
<evidence type="ECO:0000256" key="3">
    <source>
        <dbReference type="ARBA" id="ARBA00022884"/>
    </source>
</evidence>
<dbReference type="GO" id="GO:0019843">
    <property type="term" value="F:rRNA binding"/>
    <property type="evidence" value="ECO:0007669"/>
    <property type="project" value="TreeGrafter"/>
</dbReference>
<dbReference type="NCBIfam" id="TIGR00231">
    <property type="entry name" value="small_GTP"/>
    <property type="match status" value="1"/>
</dbReference>
<dbReference type="GO" id="GO:0000028">
    <property type="term" value="P:ribosomal small subunit assembly"/>
    <property type="evidence" value="ECO:0007669"/>
    <property type="project" value="TreeGrafter"/>
</dbReference>
<comment type="caution">
    <text evidence="6">The sequence shown here is derived from an EMBL/GenBank/DDBJ whole genome shotgun (WGS) entry which is preliminary data.</text>
</comment>
<keyword evidence="3" id="KW-0694">RNA-binding</keyword>
<keyword evidence="2" id="KW-0547">Nucleotide-binding</keyword>
<dbReference type="EMBL" id="JNSK01000161">
    <property type="protein sequence ID" value="KGA13619.1"/>
    <property type="molecule type" value="Genomic_DNA"/>
</dbReference>
<dbReference type="InterPro" id="IPR006073">
    <property type="entry name" value="GTP-bd"/>
</dbReference>
<organism evidence="6">
    <name type="scientific">freshwater metagenome</name>
    <dbReference type="NCBI Taxonomy" id="449393"/>
    <lineage>
        <taxon>unclassified sequences</taxon>
        <taxon>metagenomes</taxon>
        <taxon>ecological metagenomes</taxon>
    </lineage>
</organism>
<sequence>MSTENEFRSGFVAIVGRPNTGKSTLVNALVGSKVVITSPHPNTTRHAIRGIVNEPDFQAILVDTPGVHKPKTLLGKRLNAVVEESLDSVDVIMICLPADEESGAGDQFIIDEIAKHPRSKKIALVTKTDLISKANLATRLASIMGMAKGFTWDEIVPVSAATHEQIDLLKKLIGQQLKPGPEFYPTNMRSDQSVEQLICELIREAALRDARQELPHSIVVTIDEMSEREKTGSRPFFDIHATIHVERDSQRAILLGHQGSQLKDIGMRARADIERELSARIFLGLHIKVSKEWQRDSKLLDKLGFAEN</sequence>
<evidence type="ECO:0000256" key="2">
    <source>
        <dbReference type="ARBA" id="ARBA00022741"/>
    </source>
</evidence>
<feature type="domain" description="Era-type G" evidence="5">
    <location>
        <begin position="8"/>
        <end position="180"/>
    </location>
</feature>
<dbReference type="GO" id="GO:0005525">
    <property type="term" value="F:GTP binding"/>
    <property type="evidence" value="ECO:0007669"/>
    <property type="project" value="UniProtKB-KW"/>
</dbReference>
<gene>
    <name evidence="6" type="ORF">GM50_21900</name>
</gene>
<dbReference type="InterPro" id="IPR005662">
    <property type="entry name" value="GTPase_Era-like"/>
</dbReference>
<dbReference type="GO" id="GO:0043024">
    <property type="term" value="F:ribosomal small subunit binding"/>
    <property type="evidence" value="ECO:0007669"/>
    <property type="project" value="TreeGrafter"/>
</dbReference>
<dbReference type="SUPFAM" id="SSF54814">
    <property type="entry name" value="Prokaryotic type KH domain (KH-domain type II)"/>
    <property type="match status" value="1"/>
</dbReference>
<dbReference type="NCBIfam" id="NF000908">
    <property type="entry name" value="PRK00089.1"/>
    <property type="match status" value="1"/>
</dbReference>
<evidence type="ECO:0000313" key="6">
    <source>
        <dbReference type="EMBL" id="KGA13619.1"/>
    </source>
</evidence>
<reference evidence="6" key="1">
    <citation type="submission" date="2014-05" db="EMBL/GenBank/DDBJ databases">
        <title>Key roles for freshwater Actinobacteria revealed by deep metagenomic sequencing.</title>
        <authorList>
            <person name="Ghai R."/>
            <person name="Mizuno C.M."/>
            <person name="Picazo A."/>
            <person name="Camacho A."/>
            <person name="Rodriguez-Valera F."/>
        </authorList>
    </citation>
    <scope>NUCLEOTIDE SEQUENCE</scope>
</reference>